<feature type="domain" description="DUF4142" evidence="2">
    <location>
        <begin position="43"/>
        <end position="177"/>
    </location>
</feature>
<keyword evidence="1" id="KW-0732">Signal</keyword>
<evidence type="ECO:0000313" key="4">
    <source>
        <dbReference type="Proteomes" id="UP001064632"/>
    </source>
</evidence>
<dbReference type="PANTHER" id="PTHR38593:SF1">
    <property type="entry name" value="BLR2558 PROTEIN"/>
    <property type="match status" value="1"/>
</dbReference>
<evidence type="ECO:0000256" key="1">
    <source>
        <dbReference type="SAM" id="SignalP"/>
    </source>
</evidence>
<gene>
    <name evidence="3" type="ORF">N4264_23060</name>
</gene>
<name>A0ABY6BGT9_9GAMM</name>
<dbReference type="PANTHER" id="PTHR38593">
    <property type="entry name" value="BLR2558 PROTEIN"/>
    <property type="match status" value="1"/>
</dbReference>
<accession>A0ABY6BGT9</accession>
<evidence type="ECO:0000313" key="3">
    <source>
        <dbReference type="EMBL" id="UXI67585.1"/>
    </source>
</evidence>
<dbReference type="Gene3D" id="1.20.1260.10">
    <property type="match status" value="1"/>
</dbReference>
<feature type="signal peptide" evidence="1">
    <location>
        <begin position="1"/>
        <end position="26"/>
    </location>
</feature>
<dbReference type="InterPro" id="IPR025419">
    <property type="entry name" value="DUF4142"/>
</dbReference>
<reference evidence="3" key="1">
    <citation type="submission" date="2022-09" db="EMBL/GenBank/DDBJ databases">
        <title>Tahibacter sp. nov., isolated from a fresh water.</title>
        <authorList>
            <person name="Baek J.H."/>
            <person name="Lee J.K."/>
            <person name="Kim J.M."/>
            <person name="Jeon C.O."/>
        </authorList>
    </citation>
    <scope>NUCLEOTIDE SEQUENCE</scope>
    <source>
        <strain evidence="3">W38</strain>
    </source>
</reference>
<dbReference type="Proteomes" id="UP001064632">
    <property type="component" value="Chromosome"/>
</dbReference>
<evidence type="ECO:0000259" key="2">
    <source>
        <dbReference type="Pfam" id="PF13628"/>
    </source>
</evidence>
<keyword evidence="4" id="KW-1185">Reference proteome</keyword>
<dbReference type="RefSeq" id="WP_261694555.1">
    <property type="nucleotide sequence ID" value="NZ_CP104694.1"/>
</dbReference>
<dbReference type="Pfam" id="PF13628">
    <property type="entry name" value="DUF4142"/>
    <property type="match status" value="1"/>
</dbReference>
<dbReference type="EMBL" id="CP104694">
    <property type="protein sequence ID" value="UXI67585.1"/>
    <property type="molecule type" value="Genomic_DNA"/>
</dbReference>
<organism evidence="3 4">
    <name type="scientific">Tahibacter amnicola</name>
    <dbReference type="NCBI Taxonomy" id="2976241"/>
    <lineage>
        <taxon>Bacteria</taxon>
        <taxon>Pseudomonadati</taxon>
        <taxon>Pseudomonadota</taxon>
        <taxon>Gammaproteobacteria</taxon>
        <taxon>Lysobacterales</taxon>
        <taxon>Rhodanobacteraceae</taxon>
        <taxon>Tahibacter</taxon>
    </lineage>
</organism>
<dbReference type="InterPro" id="IPR012347">
    <property type="entry name" value="Ferritin-like"/>
</dbReference>
<feature type="chain" id="PRO_5045346844" evidence="1">
    <location>
        <begin position="27"/>
        <end position="182"/>
    </location>
</feature>
<proteinExistence type="predicted"/>
<protein>
    <submittedName>
        <fullName evidence="3">DUF4142 domain-containing protein</fullName>
    </submittedName>
</protein>
<sequence length="182" mass="19627">MAHIHKLAAVIAGVLALAGTSGYLSAAGNTDEKAGKEMSYPGDQAFVDKAAKSGLKEVRISTMAEQKTEAGDVRDIAKTMVTDHTAVNEKLKSIASAKGLQVPEKMSDDAEKVKQELDQKKGADFDAAYAKDLVHSHEKSVALFRAASEKADAPELRNFAKETLPKIEHHLQMAKNLDAKKR</sequence>